<name>A0A1V5MCN8_UNCT6</name>
<dbReference type="AlphaFoldDB" id="A0A1V5MCN8"/>
<organism evidence="2">
    <name type="scientific">candidate division TA06 bacterium ADurb.Bin417</name>
    <dbReference type="NCBI Taxonomy" id="1852828"/>
    <lineage>
        <taxon>Bacteria</taxon>
        <taxon>Bacteria division TA06</taxon>
    </lineage>
</organism>
<keyword evidence="1" id="KW-0472">Membrane</keyword>
<keyword evidence="1" id="KW-1133">Transmembrane helix</keyword>
<sequence length="83" mass="9316">MNCFPMNCYVSVCLGIITLFMLVTGILAIKVLLRLKKLADEIEEVVHKARRVVGLADPLFTIVNRVYGIVHLFSRKREAGKNG</sequence>
<keyword evidence="1" id="KW-0812">Transmembrane</keyword>
<protein>
    <submittedName>
        <fullName evidence="2">Uncharacterized protein</fullName>
    </submittedName>
</protein>
<reference evidence="2" key="1">
    <citation type="submission" date="2017-02" db="EMBL/GenBank/DDBJ databases">
        <title>Delving into the versatile metabolic prowess of the omnipresent phylum Bacteroidetes.</title>
        <authorList>
            <person name="Nobu M.K."/>
            <person name="Mei R."/>
            <person name="Narihiro T."/>
            <person name="Kuroda K."/>
            <person name="Liu W.-T."/>
        </authorList>
    </citation>
    <scope>NUCLEOTIDE SEQUENCE</scope>
    <source>
        <strain evidence="2">ADurb.Bin417</strain>
    </source>
</reference>
<dbReference type="EMBL" id="MWAK01000220">
    <property type="protein sequence ID" value="OPZ90892.1"/>
    <property type="molecule type" value="Genomic_DNA"/>
</dbReference>
<dbReference type="Proteomes" id="UP000485484">
    <property type="component" value="Unassembled WGS sequence"/>
</dbReference>
<evidence type="ECO:0000313" key="2">
    <source>
        <dbReference type="EMBL" id="OPZ90892.1"/>
    </source>
</evidence>
<feature type="transmembrane region" description="Helical" evidence="1">
    <location>
        <begin position="6"/>
        <end position="29"/>
    </location>
</feature>
<accession>A0A1V5MCN8</accession>
<gene>
    <name evidence="2" type="ORF">BWY73_01226</name>
</gene>
<comment type="caution">
    <text evidence="2">The sequence shown here is derived from an EMBL/GenBank/DDBJ whole genome shotgun (WGS) entry which is preliminary data.</text>
</comment>
<evidence type="ECO:0000256" key="1">
    <source>
        <dbReference type="SAM" id="Phobius"/>
    </source>
</evidence>
<proteinExistence type="predicted"/>